<evidence type="ECO:0000256" key="1">
    <source>
        <dbReference type="SAM" id="SignalP"/>
    </source>
</evidence>
<accession>A0ABZ2LHG2</accession>
<evidence type="ECO:0008006" key="4">
    <source>
        <dbReference type="Google" id="ProtNLM"/>
    </source>
</evidence>
<reference evidence="2" key="1">
    <citation type="submission" date="2021-12" db="EMBL/GenBank/DDBJ databases">
        <title>Discovery of the Pendulisporaceae a myxobacterial family with distinct sporulation behavior and unique specialized metabolism.</title>
        <authorList>
            <person name="Garcia R."/>
            <person name="Popoff A."/>
            <person name="Bader C.D."/>
            <person name="Loehr J."/>
            <person name="Walesch S."/>
            <person name="Walt C."/>
            <person name="Boldt J."/>
            <person name="Bunk B."/>
            <person name="Haeckl F.J.F.P.J."/>
            <person name="Gunesch A.P."/>
            <person name="Birkelbach J."/>
            <person name="Nuebel U."/>
            <person name="Pietschmann T."/>
            <person name="Bach T."/>
            <person name="Mueller R."/>
        </authorList>
    </citation>
    <scope>NUCLEOTIDE SEQUENCE</scope>
    <source>
        <strain evidence="2">MSr11367</strain>
    </source>
</reference>
<protein>
    <recommendedName>
        <fullName evidence="4">Mitochondrial import inner membrane translocase subunit</fullName>
    </recommendedName>
</protein>
<gene>
    <name evidence="2" type="ORF">LVJ94_18490</name>
</gene>
<evidence type="ECO:0000313" key="2">
    <source>
        <dbReference type="EMBL" id="WXB09211.1"/>
    </source>
</evidence>
<sequence>MSLMIGVCMKSAPMSGPSQAASATSFVVGCEACFSSFTGLLLAGGAGEGVAPASAWDGLDDGDESWLQPDRETAERLPDAMAALTAETVRTAALDKVRREKCMNECVEKCWGVATALLPLVPPRGPVDPLLGLGLLLATGLKMGNKNYAACGS</sequence>
<dbReference type="RefSeq" id="WP_394838882.1">
    <property type="nucleotide sequence ID" value="NZ_CP089929.1"/>
</dbReference>
<name>A0ABZ2LHG2_9BACT</name>
<keyword evidence="3" id="KW-1185">Reference proteome</keyword>
<proteinExistence type="predicted"/>
<dbReference type="Proteomes" id="UP001374803">
    <property type="component" value="Chromosome"/>
</dbReference>
<evidence type="ECO:0000313" key="3">
    <source>
        <dbReference type="Proteomes" id="UP001374803"/>
    </source>
</evidence>
<keyword evidence="1" id="KW-0732">Signal</keyword>
<feature type="signal peptide" evidence="1">
    <location>
        <begin position="1"/>
        <end position="20"/>
    </location>
</feature>
<organism evidence="2 3">
    <name type="scientific">Pendulispora rubella</name>
    <dbReference type="NCBI Taxonomy" id="2741070"/>
    <lineage>
        <taxon>Bacteria</taxon>
        <taxon>Pseudomonadati</taxon>
        <taxon>Myxococcota</taxon>
        <taxon>Myxococcia</taxon>
        <taxon>Myxococcales</taxon>
        <taxon>Sorangiineae</taxon>
        <taxon>Pendulisporaceae</taxon>
        <taxon>Pendulispora</taxon>
    </lineage>
</organism>
<dbReference type="EMBL" id="CP089983">
    <property type="protein sequence ID" value="WXB09211.1"/>
    <property type="molecule type" value="Genomic_DNA"/>
</dbReference>
<feature type="chain" id="PRO_5045152599" description="Mitochondrial import inner membrane translocase subunit" evidence="1">
    <location>
        <begin position="21"/>
        <end position="153"/>
    </location>
</feature>